<proteinExistence type="predicted"/>
<protein>
    <submittedName>
        <fullName evidence="1">Uncharacterized protein</fullName>
    </submittedName>
</protein>
<dbReference type="EMBL" id="ADLO01000088">
    <property type="protein sequence ID" value="KGF54450.1"/>
    <property type="molecule type" value="Genomic_DNA"/>
</dbReference>
<dbReference type="RefSeq" id="WP_050001744.1">
    <property type="nucleotide sequence ID" value="NZ_KN174164.1"/>
</dbReference>
<comment type="caution">
    <text evidence="1">The sequence shown here is derived from an EMBL/GenBank/DDBJ whole genome shotgun (WGS) entry which is preliminary data.</text>
</comment>
<name>A0A096B5X5_FLAPL</name>
<dbReference type="eggNOG" id="ENOG502Z9U1">
    <property type="taxonomic scope" value="Bacteria"/>
</dbReference>
<dbReference type="Proteomes" id="UP000029585">
    <property type="component" value="Unassembled WGS sequence"/>
</dbReference>
<evidence type="ECO:0000313" key="1">
    <source>
        <dbReference type="EMBL" id="KGF54450.1"/>
    </source>
</evidence>
<dbReference type="AlphaFoldDB" id="A0A096B5X5"/>
<evidence type="ECO:0000313" key="2">
    <source>
        <dbReference type="Proteomes" id="UP000029585"/>
    </source>
</evidence>
<sequence length="367" mass="41306">MDSYFQVRDAERTAWFTSQEVRNIADVAAMVTKALDAAGGEGETSVQALADHGGVSLRPISADRFSAQVRDLFCEPPGKLLAELDLKDDTFYCASWVPREEHCVAVSGMISRLLGVYELAMVERPAKHLDLDRFCNEIWDHLHVSFVAPRMERQSERWGPRDRPETGRGALYKRAADLVATYEELLLVPDEACVTHYLGDLGIHIFKYDAAQEQIQNAYEKALSVMEMDDAEFQAEKQFVYRGEIISAMRDRLLVGELKPGETVLFVGTEPYGGPGDFELRGGVVEAVDPSERTCSVRGEFFTMHDVPLHYVLGRYDTSVEGEHYGFPHVRPLFGENRDLAGQYLREAEASWNVQQAETQIDAPQMM</sequence>
<accession>A0A096B5X5</accession>
<dbReference type="PATRIC" id="fig|742738.3.peg.2920"/>
<reference evidence="1 2" key="1">
    <citation type="submission" date="2011-08" db="EMBL/GenBank/DDBJ databases">
        <title>The Genome Sequence of Clostridium orbiscindens 1_3_50AFAA.</title>
        <authorList>
            <consortium name="The Broad Institute Genome Sequencing Platform"/>
            <person name="Earl A."/>
            <person name="Ward D."/>
            <person name="Feldgarden M."/>
            <person name="Gevers D."/>
            <person name="Daigneault M."/>
            <person name="Strauss J."/>
            <person name="Allen-Vercoe E."/>
            <person name="Young S.K."/>
            <person name="Zeng Q."/>
            <person name="Gargeya S."/>
            <person name="Fitzgerald M."/>
            <person name="Haas B."/>
            <person name="Abouelleil A."/>
            <person name="Alvarado L."/>
            <person name="Arachchi H.M."/>
            <person name="Berlin A."/>
            <person name="Brown A."/>
            <person name="Chapman S.B."/>
            <person name="Chen Z."/>
            <person name="Dunbar C."/>
            <person name="Freedman E."/>
            <person name="Gearin G."/>
            <person name="Gellesch M."/>
            <person name="Goldberg J."/>
            <person name="Griggs A."/>
            <person name="Gujja S."/>
            <person name="Heiman D."/>
            <person name="Howarth C."/>
            <person name="Larson L."/>
            <person name="Lui A."/>
            <person name="MacDonald P.J.P."/>
            <person name="Montmayeur A."/>
            <person name="Murphy C."/>
            <person name="Neiman D."/>
            <person name="Pearson M."/>
            <person name="Priest M."/>
            <person name="Roberts A."/>
            <person name="Saif S."/>
            <person name="Shea T."/>
            <person name="Shenoy N."/>
            <person name="Sisk P."/>
            <person name="Stolte C."/>
            <person name="Sykes S."/>
            <person name="Wortman J."/>
            <person name="Nusbaum C."/>
            <person name="Birren B."/>
        </authorList>
    </citation>
    <scope>NUCLEOTIDE SEQUENCE [LARGE SCALE GENOMIC DNA]</scope>
    <source>
        <strain evidence="1 2">1_3_50AFAA</strain>
    </source>
</reference>
<dbReference type="HOGENOM" id="CLU_753785_0_0_9"/>
<organism evidence="1 2">
    <name type="scientific">Flavonifractor plautii 1_3_50AFAA</name>
    <dbReference type="NCBI Taxonomy" id="742738"/>
    <lineage>
        <taxon>Bacteria</taxon>
        <taxon>Bacillati</taxon>
        <taxon>Bacillota</taxon>
        <taxon>Clostridia</taxon>
        <taxon>Eubacteriales</taxon>
        <taxon>Oscillospiraceae</taxon>
        <taxon>Flavonifractor</taxon>
    </lineage>
</organism>
<gene>
    <name evidence="1" type="ORF">HMPREF9460_02839</name>
</gene>
<keyword evidence="2" id="KW-1185">Reference proteome</keyword>